<reference evidence="1" key="1">
    <citation type="journal article" date="2016" name="Nat. Genet.">
        <title>The genome sequences of Arachis duranensis and Arachis ipaensis, the diploid ancestors of cultivated peanut.</title>
        <authorList>
            <person name="Bertioli D.J."/>
            <person name="Cannon S.B."/>
            <person name="Froenicke L."/>
            <person name="Huang G."/>
            <person name="Farmer A.D."/>
            <person name="Cannon E.K."/>
            <person name="Liu X."/>
            <person name="Gao D."/>
            <person name="Clevenger J."/>
            <person name="Dash S."/>
            <person name="Ren L."/>
            <person name="Moretzsohn M.C."/>
            <person name="Shirasawa K."/>
            <person name="Huang W."/>
            <person name="Vidigal B."/>
            <person name="Abernathy B."/>
            <person name="Chu Y."/>
            <person name="Niederhuth C.E."/>
            <person name="Umale P."/>
            <person name="Araujo A.C."/>
            <person name="Kozik A."/>
            <person name="Kim K.D."/>
            <person name="Burow M.D."/>
            <person name="Varshney R.K."/>
            <person name="Wang X."/>
            <person name="Zhang X."/>
            <person name="Barkley N."/>
            <person name="Guimaraes P.M."/>
            <person name="Isobe S."/>
            <person name="Guo B."/>
            <person name="Liao B."/>
            <person name="Stalker H.T."/>
            <person name="Schmitz R.J."/>
            <person name="Scheffler B.E."/>
            <person name="Leal-Bertioli S.C."/>
            <person name="Xun X."/>
            <person name="Jackson S.A."/>
            <person name="Michelmore R."/>
            <person name="Ozias-Akins P."/>
        </authorList>
    </citation>
    <scope>NUCLEOTIDE SEQUENCE [LARGE SCALE GENOMIC DNA]</scope>
    <source>
        <strain evidence="1">cv. V14167</strain>
    </source>
</reference>
<evidence type="ECO:0000313" key="1">
    <source>
        <dbReference type="Proteomes" id="UP000515211"/>
    </source>
</evidence>
<proteinExistence type="predicted"/>
<dbReference type="GeneID" id="107468731"/>
<evidence type="ECO:0000313" key="2">
    <source>
        <dbReference type="RefSeq" id="XP_052114443.1"/>
    </source>
</evidence>
<dbReference type="AlphaFoldDB" id="A0A9C6TSF7"/>
<protein>
    <submittedName>
        <fullName evidence="2">Uncharacterized protein LOC107468731 isoform X1</fullName>
    </submittedName>
</protein>
<reference evidence="2" key="2">
    <citation type="submission" date="2025-08" db="UniProtKB">
        <authorList>
            <consortium name="RefSeq"/>
        </authorList>
    </citation>
    <scope>IDENTIFICATION</scope>
    <source>
        <tissue evidence="2">Whole plant</tissue>
    </source>
</reference>
<dbReference type="RefSeq" id="XP_052114443.1">
    <property type="nucleotide sequence ID" value="XM_052258483.1"/>
</dbReference>
<gene>
    <name evidence="2" type="primary">LOC107468731</name>
</gene>
<name>A0A9C6TSF7_ARADU</name>
<sequence length="146" mass="15717">MTLELAIPHFLSTLASSAPPFRAATVLPALPLFHRTHCPVRSPFVGAPCLGVSLFRALFKASSFEGALLRRRRAPIEEESSQAPPFPPPLGQAVIHFSAAPLSTSQSSYSPRSLSSTTLSHATSSILGTRRHGQHILKKCLEAKTH</sequence>
<accession>A0A9C6TSF7</accession>
<dbReference type="Proteomes" id="UP000515211">
    <property type="component" value="Chromosome 1"/>
</dbReference>
<organism evidence="1 2">
    <name type="scientific">Arachis duranensis</name>
    <name type="common">Wild peanut</name>
    <dbReference type="NCBI Taxonomy" id="130453"/>
    <lineage>
        <taxon>Eukaryota</taxon>
        <taxon>Viridiplantae</taxon>
        <taxon>Streptophyta</taxon>
        <taxon>Embryophyta</taxon>
        <taxon>Tracheophyta</taxon>
        <taxon>Spermatophyta</taxon>
        <taxon>Magnoliopsida</taxon>
        <taxon>eudicotyledons</taxon>
        <taxon>Gunneridae</taxon>
        <taxon>Pentapetalae</taxon>
        <taxon>rosids</taxon>
        <taxon>fabids</taxon>
        <taxon>Fabales</taxon>
        <taxon>Fabaceae</taxon>
        <taxon>Papilionoideae</taxon>
        <taxon>50 kb inversion clade</taxon>
        <taxon>dalbergioids sensu lato</taxon>
        <taxon>Dalbergieae</taxon>
        <taxon>Pterocarpus clade</taxon>
        <taxon>Arachis</taxon>
    </lineage>
</organism>
<keyword evidence="1" id="KW-1185">Reference proteome</keyword>